<feature type="compositionally biased region" description="Basic and acidic residues" evidence="1">
    <location>
        <begin position="1"/>
        <end position="16"/>
    </location>
</feature>
<evidence type="ECO:0000313" key="3">
    <source>
        <dbReference type="Proteomes" id="UP000078492"/>
    </source>
</evidence>
<sequence length="125" mass="13932">MDTRRVCWENSFEQRRARAGSSDEEGSEGGKWEEGGDRTRGPVSSPRDPRRHGARFDPGFLGSVESITRRVHLFGRFNDPKKGSEYGIPENFADSIRDIRRSANLSCPDSFGGVSLAIDNNKAML</sequence>
<feature type="compositionally biased region" description="Basic and acidic residues" evidence="1">
    <location>
        <begin position="28"/>
        <end position="40"/>
    </location>
</feature>
<dbReference type="EMBL" id="KQ980710">
    <property type="protein sequence ID" value="KYN14446.1"/>
    <property type="molecule type" value="Genomic_DNA"/>
</dbReference>
<name>A0A151IZB1_9HYME</name>
<proteinExistence type="predicted"/>
<dbReference type="Proteomes" id="UP000078492">
    <property type="component" value="Unassembled WGS sequence"/>
</dbReference>
<evidence type="ECO:0000313" key="2">
    <source>
        <dbReference type="EMBL" id="KYN14446.1"/>
    </source>
</evidence>
<organism evidence="2 3">
    <name type="scientific">Trachymyrmex cornetzi</name>
    <dbReference type="NCBI Taxonomy" id="471704"/>
    <lineage>
        <taxon>Eukaryota</taxon>
        <taxon>Metazoa</taxon>
        <taxon>Ecdysozoa</taxon>
        <taxon>Arthropoda</taxon>
        <taxon>Hexapoda</taxon>
        <taxon>Insecta</taxon>
        <taxon>Pterygota</taxon>
        <taxon>Neoptera</taxon>
        <taxon>Endopterygota</taxon>
        <taxon>Hymenoptera</taxon>
        <taxon>Apocrita</taxon>
        <taxon>Aculeata</taxon>
        <taxon>Formicoidea</taxon>
        <taxon>Formicidae</taxon>
        <taxon>Myrmicinae</taxon>
        <taxon>Trachymyrmex</taxon>
    </lineage>
</organism>
<keyword evidence="3" id="KW-1185">Reference proteome</keyword>
<feature type="region of interest" description="Disordered" evidence="1">
    <location>
        <begin position="1"/>
        <end position="57"/>
    </location>
</feature>
<accession>A0A151IZB1</accession>
<protein>
    <submittedName>
        <fullName evidence="2">Uncharacterized protein</fullName>
    </submittedName>
</protein>
<evidence type="ECO:0000256" key="1">
    <source>
        <dbReference type="SAM" id="MobiDB-lite"/>
    </source>
</evidence>
<reference evidence="2 3" key="1">
    <citation type="submission" date="2015-09" db="EMBL/GenBank/DDBJ databases">
        <title>Trachymyrmex cornetzi WGS genome.</title>
        <authorList>
            <person name="Nygaard S."/>
            <person name="Hu H."/>
            <person name="Boomsma J."/>
            <person name="Zhang G."/>
        </authorList>
    </citation>
    <scope>NUCLEOTIDE SEQUENCE [LARGE SCALE GENOMIC DNA]</scope>
    <source>
        <strain evidence="2">Tcor2-1</strain>
        <tissue evidence="2">Whole body</tissue>
    </source>
</reference>
<gene>
    <name evidence="2" type="ORF">ALC57_13364</name>
</gene>
<dbReference type="AlphaFoldDB" id="A0A151IZB1"/>